<reference evidence="3" key="1">
    <citation type="submission" date="2022-10" db="EMBL/GenBank/DDBJ databases">
        <title>Genome assembly of Pristionchus species.</title>
        <authorList>
            <person name="Yoshida K."/>
            <person name="Sommer R.J."/>
        </authorList>
    </citation>
    <scope>NUCLEOTIDE SEQUENCE [LARGE SCALE GENOMIC DNA]</scope>
    <source>
        <strain evidence="3">RS5460</strain>
    </source>
</reference>
<keyword evidence="1" id="KW-0812">Transmembrane</keyword>
<keyword evidence="3" id="KW-1185">Reference proteome</keyword>
<feature type="transmembrane region" description="Helical" evidence="1">
    <location>
        <begin position="29"/>
        <end position="50"/>
    </location>
</feature>
<feature type="non-terminal residue" evidence="2">
    <location>
        <position position="1"/>
    </location>
</feature>
<evidence type="ECO:0000313" key="2">
    <source>
        <dbReference type="EMBL" id="GMR43171.1"/>
    </source>
</evidence>
<protein>
    <recommendedName>
        <fullName evidence="4">G protein-coupled receptor</fullName>
    </recommendedName>
</protein>
<evidence type="ECO:0000256" key="1">
    <source>
        <dbReference type="SAM" id="Phobius"/>
    </source>
</evidence>
<sequence length="116" mass="13262">YLQVSLGVAGVTLYLLYVKTSRNSQRYKILLLNVVVSTTLMDIHLGVFFIPLPLIPFPGGYCIGLKMLFPSRLDRFQYFCATLACRCSMNNCFFFRHQAVLPSQSPLKLSTVWYLL</sequence>
<organism evidence="2 3">
    <name type="scientific">Pristionchus mayeri</name>
    <dbReference type="NCBI Taxonomy" id="1317129"/>
    <lineage>
        <taxon>Eukaryota</taxon>
        <taxon>Metazoa</taxon>
        <taxon>Ecdysozoa</taxon>
        <taxon>Nematoda</taxon>
        <taxon>Chromadorea</taxon>
        <taxon>Rhabditida</taxon>
        <taxon>Rhabditina</taxon>
        <taxon>Diplogasteromorpha</taxon>
        <taxon>Diplogasteroidea</taxon>
        <taxon>Neodiplogasteridae</taxon>
        <taxon>Pristionchus</taxon>
    </lineage>
</organism>
<accession>A0AAN4ZLV9</accession>
<keyword evidence="1" id="KW-0472">Membrane</keyword>
<evidence type="ECO:0008006" key="4">
    <source>
        <dbReference type="Google" id="ProtNLM"/>
    </source>
</evidence>
<keyword evidence="1" id="KW-1133">Transmembrane helix</keyword>
<dbReference type="Proteomes" id="UP001328107">
    <property type="component" value="Unassembled WGS sequence"/>
</dbReference>
<dbReference type="Pfam" id="PF10318">
    <property type="entry name" value="7TM_GPCR_Srh"/>
    <property type="match status" value="1"/>
</dbReference>
<gene>
    <name evidence="2" type="ORF">PMAYCL1PPCAC_13366</name>
</gene>
<dbReference type="PANTHER" id="PTHR45830">
    <property type="entry name" value="SERPENTINE RECEPTOR, CLASS I"/>
    <property type="match status" value="1"/>
</dbReference>
<dbReference type="InterPro" id="IPR019422">
    <property type="entry name" value="7TM_GPCR_serpentine_rcpt_Srh"/>
</dbReference>
<dbReference type="AlphaFoldDB" id="A0AAN4ZLV9"/>
<evidence type="ECO:0000313" key="3">
    <source>
        <dbReference type="Proteomes" id="UP001328107"/>
    </source>
</evidence>
<proteinExistence type="predicted"/>
<comment type="caution">
    <text evidence="2">The sequence shown here is derived from an EMBL/GenBank/DDBJ whole genome shotgun (WGS) entry which is preliminary data.</text>
</comment>
<dbReference type="PANTHER" id="PTHR45830:SF15">
    <property type="entry name" value="SERPENTINE RECEPTOR, CLASS I"/>
    <property type="match status" value="1"/>
</dbReference>
<dbReference type="EMBL" id="BTRK01000003">
    <property type="protein sequence ID" value="GMR43171.1"/>
    <property type="molecule type" value="Genomic_DNA"/>
</dbReference>
<feature type="non-terminal residue" evidence="2">
    <location>
        <position position="116"/>
    </location>
</feature>
<name>A0AAN4ZLV9_9BILA</name>